<accession>A0AAW0GJZ0</accession>
<dbReference type="InterPro" id="IPR015943">
    <property type="entry name" value="WD40/YVTN_repeat-like_dom_sf"/>
</dbReference>
<dbReference type="AlphaFoldDB" id="A0AAW0GJZ0"/>
<reference evidence="2 3" key="1">
    <citation type="submission" date="2022-09" db="EMBL/GenBank/DDBJ databases">
        <authorList>
            <person name="Palmer J.M."/>
        </authorList>
    </citation>
    <scope>NUCLEOTIDE SEQUENCE [LARGE SCALE GENOMIC DNA]</scope>
    <source>
        <strain evidence="2 3">DSM 7382</strain>
    </source>
</reference>
<dbReference type="SUPFAM" id="SSF101908">
    <property type="entry name" value="Putative isomerase YbhE"/>
    <property type="match status" value="1"/>
</dbReference>
<name>A0AAW0GJZ0_9APHY</name>
<dbReference type="Pfam" id="PF10282">
    <property type="entry name" value="Lactonase"/>
    <property type="match status" value="1"/>
</dbReference>
<comment type="caution">
    <text evidence="2">The sequence shown here is derived from an EMBL/GenBank/DDBJ whole genome shotgun (WGS) entry which is preliminary data.</text>
</comment>
<evidence type="ECO:0000313" key="2">
    <source>
        <dbReference type="EMBL" id="KAK7692237.1"/>
    </source>
</evidence>
<sequence length="439" mass="45912">MKTTFSLLVSIICAATLVAAAPFEIAQRADSKPNTNNNTKVTNLLPSNFVSHQSGAVYFINNEPSGNSIIVGEIQSNGAVVPNRAVLTGGKGARVQVDQAGPNALFSQGAVKASTQSKKLAAVNPGDNTVSLFSVDPKNPVNINLIGSPQNTGGEFPVSLAFNKDGKTLCVLNGGKSSGVNCFKVEDKGLQAIKDTQRSLNLNQTTPAKGPSNTASSIMFNENNTKLIASIKGSSTSSPGYLAVFDVAKDGSLSSNYTTVKPPAGGSLPVALRNIPGRNAVLATDAGTGMAVFDFSTIKNVKEKGNQTSTKNTLMSVNGQKHMGWVTYSGKTKSFFMTDAGTSTITEVTVDKNLKGKVVKQYPQHDGTATLDNAIATINNQDFLYVLNAGTSSIGAMQLSKQGNAVSLGSFDFGNAAKRANVQLNTNNVQGMATFNKQR</sequence>
<organism evidence="2 3">
    <name type="scientific">Cerrena zonata</name>
    <dbReference type="NCBI Taxonomy" id="2478898"/>
    <lineage>
        <taxon>Eukaryota</taxon>
        <taxon>Fungi</taxon>
        <taxon>Dikarya</taxon>
        <taxon>Basidiomycota</taxon>
        <taxon>Agaricomycotina</taxon>
        <taxon>Agaricomycetes</taxon>
        <taxon>Polyporales</taxon>
        <taxon>Cerrenaceae</taxon>
        <taxon>Cerrena</taxon>
    </lineage>
</organism>
<dbReference type="Proteomes" id="UP001385951">
    <property type="component" value="Unassembled WGS sequence"/>
</dbReference>
<dbReference type="EMBL" id="JASBNA010000004">
    <property type="protein sequence ID" value="KAK7692237.1"/>
    <property type="molecule type" value="Genomic_DNA"/>
</dbReference>
<gene>
    <name evidence="2" type="ORF">QCA50_003862</name>
</gene>
<evidence type="ECO:0000256" key="1">
    <source>
        <dbReference type="SAM" id="SignalP"/>
    </source>
</evidence>
<proteinExistence type="predicted"/>
<keyword evidence="1" id="KW-0732">Signal</keyword>
<evidence type="ECO:0000313" key="3">
    <source>
        <dbReference type="Proteomes" id="UP001385951"/>
    </source>
</evidence>
<dbReference type="InterPro" id="IPR019405">
    <property type="entry name" value="Lactonase_7-beta_prop"/>
</dbReference>
<feature type="chain" id="PRO_5043710037" description="3-carboxymuconate cyclase" evidence="1">
    <location>
        <begin position="21"/>
        <end position="439"/>
    </location>
</feature>
<dbReference type="Gene3D" id="2.130.10.10">
    <property type="entry name" value="YVTN repeat-like/Quinoprotein amine dehydrogenase"/>
    <property type="match status" value="1"/>
</dbReference>
<keyword evidence="3" id="KW-1185">Reference proteome</keyword>
<evidence type="ECO:0008006" key="4">
    <source>
        <dbReference type="Google" id="ProtNLM"/>
    </source>
</evidence>
<feature type="signal peptide" evidence="1">
    <location>
        <begin position="1"/>
        <end position="20"/>
    </location>
</feature>
<protein>
    <recommendedName>
        <fullName evidence="4">3-carboxymuconate cyclase</fullName>
    </recommendedName>
</protein>